<dbReference type="PANTHER" id="PTHR36852:SF1">
    <property type="entry name" value="PROTEIN GVPL 2"/>
    <property type="match status" value="1"/>
</dbReference>
<reference evidence="5" key="2">
    <citation type="submission" date="2020-09" db="EMBL/GenBank/DDBJ databases">
        <authorList>
            <person name="Sun Q."/>
            <person name="Zhou Y."/>
        </authorList>
    </citation>
    <scope>NUCLEOTIDE SEQUENCE</scope>
    <source>
        <strain evidence="5">CGMCC 1.12153</strain>
    </source>
</reference>
<organism evidence="5 6">
    <name type="scientific">Halobacillus andaensis</name>
    <dbReference type="NCBI Taxonomy" id="1176239"/>
    <lineage>
        <taxon>Bacteria</taxon>
        <taxon>Bacillati</taxon>
        <taxon>Bacillota</taxon>
        <taxon>Bacilli</taxon>
        <taxon>Bacillales</taxon>
        <taxon>Bacillaceae</taxon>
        <taxon>Halobacillus</taxon>
    </lineage>
</organism>
<keyword evidence="1" id="KW-0304">Gas vesicle</keyword>
<dbReference type="GO" id="GO:0031411">
    <property type="term" value="C:gas vesicle"/>
    <property type="evidence" value="ECO:0007669"/>
    <property type="project" value="UniProtKB-SubCell"/>
</dbReference>
<evidence type="ECO:0000256" key="1">
    <source>
        <dbReference type="ARBA" id="ARBA00022987"/>
    </source>
</evidence>
<gene>
    <name evidence="5" type="ORF">GCM10010954_15180</name>
</gene>
<feature type="coiled-coil region" evidence="4">
    <location>
        <begin position="100"/>
        <end position="169"/>
    </location>
</feature>
<evidence type="ECO:0000313" key="6">
    <source>
        <dbReference type="Proteomes" id="UP000660110"/>
    </source>
</evidence>
<comment type="similarity">
    <text evidence="3">Belongs to the gas vesicle GvpF/GvpL family.</text>
</comment>
<dbReference type="Pfam" id="PF06386">
    <property type="entry name" value="GvpL_GvpF"/>
    <property type="match status" value="1"/>
</dbReference>
<evidence type="ECO:0000313" key="5">
    <source>
        <dbReference type="EMBL" id="GGF17427.1"/>
    </source>
</evidence>
<dbReference type="EMBL" id="BMEL01000002">
    <property type="protein sequence ID" value="GGF17427.1"/>
    <property type="molecule type" value="Genomic_DNA"/>
</dbReference>
<keyword evidence="6" id="KW-1185">Reference proteome</keyword>
<protein>
    <submittedName>
        <fullName evidence="5">Protein gvpL</fullName>
    </submittedName>
</protein>
<dbReference type="AlphaFoldDB" id="A0A917EUD0"/>
<evidence type="ECO:0000256" key="4">
    <source>
        <dbReference type="SAM" id="Coils"/>
    </source>
</evidence>
<evidence type="ECO:0000256" key="2">
    <source>
        <dbReference type="ARBA" id="ARBA00035108"/>
    </source>
</evidence>
<reference evidence="5" key="1">
    <citation type="journal article" date="2014" name="Int. J. Syst. Evol. Microbiol.">
        <title>Complete genome sequence of Corynebacterium casei LMG S-19264T (=DSM 44701T), isolated from a smear-ripened cheese.</title>
        <authorList>
            <consortium name="US DOE Joint Genome Institute (JGI-PGF)"/>
            <person name="Walter F."/>
            <person name="Albersmeier A."/>
            <person name="Kalinowski J."/>
            <person name="Ruckert C."/>
        </authorList>
    </citation>
    <scope>NUCLEOTIDE SEQUENCE</scope>
    <source>
        <strain evidence="5">CGMCC 1.12153</strain>
    </source>
</reference>
<accession>A0A917EUD0</accession>
<comment type="subcellular location">
    <subcellularLocation>
        <location evidence="2">Gas vesicle</location>
    </subcellularLocation>
</comment>
<dbReference type="Proteomes" id="UP000660110">
    <property type="component" value="Unassembled WGS sequence"/>
</dbReference>
<dbReference type="GO" id="GO:0031412">
    <property type="term" value="P:gas vesicle organization"/>
    <property type="evidence" value="ECO:0007669"/>
    <property type="project" value="InterPro"/>
</dbReference>
<dbReference type="RefSeq" id="WP_188376903.1">
    <property type="nucleotide sequence ID" value="NZ_BMEL01000002.1"/>
</dbReference>
<dbReference type="PANTHER" id="PTHR36852">
    <property type="entry name" value="PROTEIN GVPL 2"/>
    <property type="match status" value="1"/>
</dbReference>
<evidence type="ECO:0000256" key="3">
    <source>
        <dbReference type="ARBA" id="ARBA00035643"/>
    </source>
</evidence>
<sequence>MSQLFYLYGIISSSNDQKNLFSSYQGIDKKHELEVKEYGELSAVFCYVDEEEFGEEVLEEKTNQMEWVQEKAFHHHEMLIKLRENATIIPMKFCTIYKTEQNLQSMIDSYHQQMKDLLQQLEGKEEWNLKIYCDRDKLTENVGDHNLNIKKKKEEIAQLSKGRQYLESRKLDQYIQQEVEKEQEQFSSKIHDQLTEYSVDDTVKKNWNRDVTGRDEEMCWNSAYLVPIEKVESFLALVTEAKKTHQEAGWIFEATGPWPAYHFAKL</sequence>
<name>A0A917EUD0_HALAA</name>
<keyword evidence="4" id="KW-0175">Coiled coil</keyword>
<proteinExistence type="inferred from homology"/>
<dbReference type="InterPro" id="IPR009430">
    <property type="entry name" value="GvpL/GvpF"/>
</dbReference>
<comment type="caution">
    <text evidence="5">The sequence shown here is derived from an EMBL/GenBank/DDBJ whole genome shotgun (WGS) entry which is preliminary data.</text>
</comment>